<dbReference type="InterPro" id="IPR011645">
    <property type="entry name" value="HNOB_dom_associated"/>
</dbReference>
<dbReference type="SMART" id="SM00044">
    <property type="entry name" value="CYCc"/>
    <property type="match status" value="1"/>
</dbReference>
<feature type="compositionally biased region" description="Polar residues" evidence="10">
    <location>
        <begin position="71"/>
        <end position="83"/>
    </location>
</feature>
<evidence type="ECO:0000256" key="2">
    <source>
        <dbReference type="ARBA" id="ARBA00004496"/>
    </source>
</evidence>
<evidence type="ECO:0000256" key="4">
    <source>
        <dbReference type="ARBA" id="ARBA00022490"/>
    </source>
</evidence>
<dbReference type="InterPro" id="IPR001054">
    <property type="entry name" value="A/G_cyclase"/>
</dbReference>
<keyword evidence="7 9" id="KW-0456">Lyase</keyword>
<reference evidence="13" key="1">
    <citation type="submission" date="2022-11" db="UniProtKB">
        <authorList>
            <consortium name="WormBaseParasite"/>
        </authorList>
    </citation>
    <scope>IDENTIFICATION</scope>
</reference>
<dbReference type="Gene3D" id="3.30.450.260">
    <property type="entry name" value="Haem NO binding associated domain"/>
    <property type="match status" value="1"/>
</dbReference>
<dbReference type="GO" id="GO:0008074">
    <property type="term" value="C:guanylate cyclase complex, soluble"/>
    <property type="evidence" value="ECO:0007669"/>
    <property type="project" value="TreeGrafter"/>
</dbReference>
<evidence type="ECO:0000259" key="11">
    <source>
        <dbReference type="PROSITE" id="PS50125"/>
    </source>
</evidence>
<dbReference type="InterPro" id="IPR042463">
    <property type="entry name" value="HNOB_dom_associated_sf"/>
</dbReference>
<dbReference type="EC" id="4.6.1.2" evidence="3"/>
<dbReference type="PROSITE" id="PS00452">
    <property type="entry name" value="GUANYLATE_CYCLASE_1"/>
    <property type="match status" value="1"/>
</dbReference>
<comment type="subcellular location">
    <subcellularLocation>
        <location evidence="2">Cytoplasm</location>
    </subcellularLocation>
</comment>
<evidence type="ECO:0000256" key="1">
    <source>
        <dbReference type="ARBA" id="ARBA00001436"/>
    </source>
</evidence>
<feature type="region of interest" description="Disordered" evidence="10">
    <location>
        <begin position="64"/>
        <end position="95"/>
    </location>
</feature>
<evidence type="ECO:0000256" key="9">
    <source>
        <dbReference type="RuleBase" id="RU000405"/>
    </source>
</evidence>
<dbReference type="Gene3D" id="6.10.250.780">
    <property type="match status" value="1"/>
</dbReference>
<organism evidence="12 13">
    <name type="scientific">Globodera rostochiensis</name>
    <name type="common">Golden nematode worm</name>
    <name type="synonym">Heterodera rostochiensis</name>
    <dbReference type="NCBI Taxonomy" id="31243"/>
    <lineage>
        <taxon>Eukaryota</taxon>
        <taxon>Metazoa</taxon>
        <taxon>Ecdysozoa</taxon>
        <taxon>Nematoda</taxon>
        <taxon>Chromadorea</taxon>
        <taxon>Rhabditida</taxon>
        <taxon>Tylenchina</taxon>
        <taxon>Tylenchomorpha</taxon>
        <taxon>Tylenchoidea</taxon>
        <taxon>Heteroderidae</taxon>
        <taxon>Heteroderinae</taxon>
        <taxon>Globodera</taxon>
    </lineage>
</organism>
<keyword evidence="8" id="KW-0141">cGMP biosynthesis</keyword>
<dbReference type="SUPFAM" id="SSF55073">
    <property type="entry name" value="Nucleotide cyclase"/>
    <property type="match status" value="1"/>
</dbReference>
<dbReference type="Pfam" id="PF07701">
    <property type="entry name" value="HNOBA"/>
    <property type="match status" value="1"/>
</dbReference>
<dbReference type="GO" id="GO:0005525">
    <property type="term" value="F:GTP binding"/>
    <property type="evidence" value="ECO:0007669"/>
    <property type="project" value="UniProtKB-KW"/>
</dbReference>
<keyword evidence="12" id="KW-1185">Reference proteome</keyword>
<dbReference type="Pfam" id="PF00211">
    <property type="entry name" value="Guanylate_cyc"/>
    <property type="match status" value="1"/>
</dbReference>
<evidence type="ECO:0000256" key="3">
    <source>
        <dbReference type="ARBA" id="ARBA00012202"/>
    </source>
</evidence>
<evidence type="ECO:0000256" key="7">
    <source>
        <dbReference type="ARBA" id="ARBA00023239"/>
    </source>
</evidence>
<evidence type="ECO:0000313" key="13">
    <source>
        <dbReference type="WBParaSite" id="Gr19_v10_g8870.t1"/>
    </source>
</evidence>
<dbReference type="PANTHER" id="PTHR45655">
    <property type="entry name" value="GUANYLATE CYCLASE SOLUBLE SUBUNIT BETA-2"/>
    <property type="match status" value="1"/>
</dbReference>
<dbReference type="PROSITE" id="PS50125">
    <property type="entry name" value="GUANYLATE_CYCLASE_2"/>
    <property type="match status" value="1"/>
</dbReference>
<protein>
    <recommendedName>
        <fullName evidence="3">guanylate cyclase</fullName>
        <ecNumber evidence="3">4.6.1.2</ecNumber>
    </recommendedName>
</protein>
<evidence type="ECO:0000313" key="12">
    <source>
        <dbReference type="Proteomes" id="UP000887572"/>
    </source>
</evidence>
<dbReference type="FunFam" id="3.30.70.1230:FF:000007">
    <property type="entry name" value="Guanylate cyclase soluble subunit alpha-3"/>
    <property type="match status" value="1"/>
</dbReference>
<dbReference type="Proteomes" id="UP000887572">
    <property type="component" value="Unplaced"/>
</dbReference>
<dbReference type="GO" id="GO:0019934">
    <property type="term" value="P:cGMP-mediated signaling"/>
    <property type="evidence" value="ECO:0007669"/>
    <property type="project" value="TreeGrafter"/>
</dbReference>
<dbReference type="CDD" id="cd07302">
    <property type="entry name" value="CHD"/>
    <property type="match status" value="1"/>
</dbReference>
<dbReference type="Gene3D" id="3.30.70.1230">
    <property type="entry name" value="Nucleotide cyclase"/>
    <property type="match status" value="1"/>
</dbReference>
<sequence length="572" mass="63131">MFPFFGVIREIACRVFGIEIGISVTGRTQRTIQMAVGDRVEEHVIFLIRMGQSISPTVFEKEKGQIGVKPTGSSPDKNSQFAQHPSPSSPPLPLITNSGAEGQFNVLFSTPKSTASSLSLSDQNLYEGWELRVTKTDLAALLPYHIVVDRDCRLVQFGKALYNHVSPELLQIGTPLVRTSPLSLQRAIGGEQQNNEEDTALTVNAQHLKLKGQMMLLSSGDELIYLCSPYVTSIPELLNYGLRLSAIPLHDVTRDLILLNQQRLSDVEANLQLEANNEQLELLARDLESEKSKTDTLLREMLPASVATALINGRNVDASEYPESTVMFCDVPAFQSIVPFCKPKSIVRMLNDLFTKFDRLVTLHNVYKVETVGDSYMTVGGVPEAISDHCERICHLALGMIWEARSVIDPINKNGLKVRCGLHSGNVVAGVIGIKMPRFCLFGDTVNTAARMESHSPHGLIHCSETTFRLAQITGRFEFVCRGNVPIKGKGTMKTFFLTRSFKKSLWEIVGCERDEGIDSIDGYEELAAGMDLKGAKAKTQRQMGDRQTVDGLHSDVKANKKFTGNVSESGE</sequence>
<comment type="similarity">
    <text evidence="9">Belongs to the adenylyl cyclase class-4/guanylyl cyclase family.</text>
</comment>
<evidence type="ECO:0000256" key="5">
    <source>
        <dbReference type="ARBA" id="ARBA00022741"/>
    </source>
</evidence>
<accession>A0A914I9Z7</accession>
<keyword evidence="4" id="KW-0963">Cytoplasm</keyword>
<dbReference type="AlphaFoldDB" id="A0A914I9Z7"/>
<evidence type="ECO:0000256" key="8">
    <source>
        <dbReference type="ARBA" id="ARBA00023293"/>
    </source>
</evidence>
<evidence type="ECO:0000256" key="6">
    <source>
        <dbReference type="ARBA" id="ARBA00023134"/>
    </source>
</evidence>
<proteinExistence type="inferred from homology"/>
<name>A0A914I9Z7_GLORO</name>
<dbReference type="GO" id="GO:0004383">
    <property type="term" value="F:guanylate cyclase activity"/>
    <property type="evidence" value="ECO:0007669"/>
    <property type="project" value="UniProtKB-EC"/>
</dbReference>
<dbReference type="InterPro" id="IPR018297">
    <property type="entry name" value="A/G_cyclase_CS"/>
</dbReference>
<dbReference type="WBParaSite" id="Gr19_v10_g8870.t1">
    <property type="protein sequence ID" value="Gr19_v10_g8870.t1"/>
    <property type="gene ID" value="Gr19_v10_g8870"/>
</dbReference>
<feature type="domain" description="Guanylate cyclase" evidence="11">
    <location>
        <begin position="325"/>
        <end position="453"/>
    </location>
</feature>
<dbReference type="InterPro" id="IPR029787">
    <property type="entry name" value="Nucleotide_cyclase"/>
</dbReference>
<keyword evidence="5" id="KW-0547">Nucleotide-binding</keyword>
<evidence type="ECO:0000256" key="10">
    <source>
        <dbReference type="SAM" id="MobiDB-lite"/>
    </source>
</evidence>
<dbReference type="PANTHER" id="PTHR45655:SF16">
    <property type="entry name" value="SOLUBLE GUANYLATE CYCLASE GCY-36"/>
    <property type="match status" value="1"/>
</dbReference>
<comment type="catalytic activity">
    <reaction evidence="1">
        <text>GTP = 3',5'-cyclic GMP + diphosphate</text>
        <dbReference type="Rhea" id="RHEA:13665"/>
        <dbReference type="ChEBI" id="CHEBI:33019"/>
        <dbReference type="ChEBI" id="CHEBI:37565"/>
        <dbReference type="ChEBI" id="CHEBI:57746"/>
        <dbReference type="EC" id="4.6.1.2"/>
    </reaction>
</comment>
<dbReference type="GO" id="GO:0070482">
    <property type="term" value="P:response to oxygen levels"/>
    <property type="evidence" value="ECO:0007669"/>
    <property type="project" value="TreeGrafter"/>
</dbReference>
<keyword evidence="6" id="KW-0342">GTP-binding</keyword>